<dbReference type="EMBL" id="CP133615">
    <property type="protein sequence ID" value="WMV24892.1"/>
    <property type="molecule type" value="Genomic_DNA"/>
</dbReference>
<evidence type="ECO:0000259" key="1">
    <source>
        <dbReference type="Pfam" id="PF17919"/>
    </source>
</evidence>
<protein>
    <recommendedName>
        <fullName evidence="1">Reverse transcriptase/retrotransposon-derived protein RNase H-like domain-containing protein</fullName>
    </recommendedName>
</protein>
<dbReference type="Proteomes" id="UP001234989">
    <property type="component" value="Chromosome 4"/>
</dbReference>
<keyword evidence="3" id="KW-1185">Reference proteome</keyword>
<organism evidence="2 3">
    <name type="scientific">Solanum verrucosum</name>
    <dbReference type="NCBI Taxonomy" id="315347"/>
    <lineage>
        <taxon>Eukaryota</taxon>
        <taxon>Viridiplantae</taxon>
        <taxon>Streptophyta</taxon>
        <taxon>Embryophyta</taxon>
        <taxon>Tracheophyta</taxon>
        <taxon>Spermatophyta</taxon>
        <taxon>Magnoliopsida</taxon>
        <taxon>eudicotyledons</taxon>
        <taxon>Gunneridae</taxon>
        <taxon>Pentapetalae</taxon>
        <taxon>asterids</taxon>
        <taxon>lamiids</taxon>
        <taxon>Solanales</taxon>
        <taxon>Solanaceae</taxon>
        <taxon>Solanoideae</taxon>
        <taxon>Solaneae</taxon>
        <taxon>Solanum</taxon>
    </lineage>
</organism>
<accession>A0AAF0TLG2</accession>
<name>A0AAF0TLG2_SOLVR</name>
<dbReference type="PANTHER" id="PTHR34072">
    <property type="entry name" value="ENZYMATIC POLYPROTEIN-RELATED"/>
    <property type="match status" value="1"/>
</dbReference>
<feature type="domain" description="Reverse transcriptase/retrotransposon-derived protein RNase H-like" evidence="1">
    <location>
        <begin position="21"/>
        <end position="90"/>
    </location>
</feature>
<evidence type="ECO:0000313" key="3">
    <source>
        <dbReference type="Proteomes" id="UP001234989"/>
    </source>
</evidence>
<sequence>MTPTEVHSFLGLAGYYRRFVEVCKHSFQELKGGWISAPVLALLEGSEGYAVYCDSFVIGLGCALMQCGKVIIYVSRKLRKNGKNYLTYDSKDHKSLQHIFRHNELNLRHHR</sequence>
<dbReference type="InterPro" id="IPR043502">
    <property type="entry name" value="DNA/RNA_pol_sf"/>
</dbReference>
<dbReference type="PANTHER" id="PTHR34072:SF59">
    <property type="entry name" value="CCHC-TYPE INTEGRASE"/>
    <property type="match status" value="1"/>
</dbReference>
<dbReference type="AlphaFoldDB" id="A0AAF0TLG2"/>
<evidence type="ECO:0000313" key="2">
    <source>
        <dbReference type="EMBL" id="WMV24892.1"/>
    </source>
</evidence>
<dbReference type="SUPFAM" id="SSF56672">
    <property type="entry name" value="DNA/RNA polymerases"/>
    <property type="match status" value="1"/>
</dbReference>
<gene>
    <name evidence="2" type="ORF">MTR67_018277</name>
</gene>
<dbReference type="InterPro" id="IPR041577">
    <property type="entry name" value="RT_RNaseH_2"/>
</dbReference>
<proteinExistence type="predicted"/>
<dbReference type="Pfam" id="PF17919">
    <property type="entry name" value="RT_RNaseH_2"/>
    <property type="match status" value="1"/>
</dbReference>
<reference evidence="2" key="1">
    <citation type="submission" date="2023-08" db="EMBL/GenBank/DDBJ databases">
        <title>A de novo genome assembly of Solanum verrucosum Schlechtendal, a Mexican diploid species geographically isolated from the other diploid A-genome species in potato relatives.</title>
        <authorList>
            <person name="Hosaka K."/>
        </authorList>
    </citation>
    <scope>NUCLEOTIDE SEQUENCE</scope>
    <source>
        <tissue evidence="2">Young leaves</tissue>
    </source>
</reference>